<sequence length="164" mass="18491">MRIECNVDGKALSLTVDSTKPLSLILMESLDIDSLKTHCGGNHCGKCMVLLNGKAVLSCLIPAFLIKDSNIITFDSFSRSRDFRDIERAYLNTGITPCKNCYASQTLLIEDILRRYENNEFPINNSEILQESTLIHCHCIDPSSFLEVVNAALIIRRKRNVRRA</sequence>
<dbReference type="AlphaFoldDB" id="A0A7X2PBJ7"/>
<keyword evidence="2" id="KW-0479">Metal-binding</keyword>
<dbReference type="PANTHER" id="PTHR44379">
    <property type="entry name" value="OXIDOREDUCTASE WITH IRON-SULFUR SUBUNIT"/>
    <property type="match status" value="1"/>
</dbReference>
<dbReference type="GO" id="GO:0051537">
    <property type="term" value="F:2 iron, 2 sulfur cluster binding"/>
    <property type="evidence" value="ECO:0007669"/>
    <property type="project" value="UniProtKB-KW"/>
</dbReference>
<keyword evidence="7" id="KW-1185">Reference proteome</keyword>
<dbReference type="GO" id="GO:0016491">
    <property type="term" value="F:oxidoreductase activity"/>
    <property type="evidence" value="ECO:0007669"/>
    <property type="project" value="UniProtKB-KW"/>
</dbReference>
<keyword evidence="5" id="KW-0411">Iron-sulfur</keyword>
<dbReference type="InterPro" id="IPR012675">
    <property type="entry name" value="Beta-grasp_dom_sf"/>
</dbReference>
<dbReference type="GO" id="GO:0046872">
    <property type="term" value="F:metal ion binding"/>
    <property type="evidence" value="ECO:0007669"/>
    <property type="project" value="UniProtKB-KW"/>
</dbReference>
<dbReference type="RefSeq" id="WP_154424760.1">
    <property type="nucleotide sequence ID" value="NZ_JAQYGB010000066.1"/>
</dbReference>
<evidence type="ECO:0000256" key="5">
    <source>
        <dbReference type="ARBA" id="ARBA00023014"/>
    </source>
</evidence>
<comment type="caution">
    <text evidence="6">The sequence shown here is derived from an EMBL/GenBank/DDBJ whole genome shotgun (WGS) entry which is preliminary data.</text>
</comment>
<dbReference type="EMBL" id="VUNN01000004">
    <property type="protein sequence ID" value="MSU05859.1"/>
    <property type="molecule type" value="Genomic_DNA"/>
</dbReference>
<accession>A0A7X2PBJ7</accession>
<dbReference type="PANTHER" id="PTHR44379:SF5">
    <property type="entry name" value="OXIDOREDUCTASE WITH IRON-SULFUR SUBUNIT"/>
    <property type="match status" value="1"/>
</dbReference>
<keyword evidence="1" id="KW-0001">2Fe-2S</keyword>
<evidence type="ECO:0000256" key="4">
    <source>
        <dbReference type="ARBA" id="ARBA00023004"/>
    </source>
</evidence>
<dbReference type="Proteomes" id="UP000460549">
    <property type="component" value="Unassembled WGS sequence"/>
</dbReference>
<evidence type="ECO:0000256" key="3">
    <source>
        <dbReference type="ARBA" id="ARBA00023002"/>
    </source>
</evidence>
<dbReference type="InterPro" id="IPR036010">
    <property type="entry name" value="2Fe-2S_ferredoxin-like_sf"/>
</dbReference>
<proteinExistence type="predicted"/>
<dbReference type="SUPFAM" id="SSF54292">
    <property type="entry name" value="2Fe-2S ferredoxin-like"/>
    <property type="match status" value="1"/>
</dbReference>
<dbReference type="InterPro" id="IPR051452">
    <property type="entry name" value="Diverse_Oxidoreductases"/>
</dbReference>
<keyword evidence="4" id="KW-0408">Iron</keyword>
<name>A0A7X2PBJ7_9SPIO</name>
<dbReference type="Gene3D" id="3.10.20.30">
    <property type="match status" value="1"/>
</dbReference>
<protein>
    <submittedName>
        <fullName evidence="6">Ferredoxin</fullName>
    </submittedName>
</protein>
<evidence type="ECO:0000313" key="7">
    <source>
        <dbReference type="Proteomes" id="UP000460549"/>
    </source>
</evidence>
<evidence type="ECO:0000313" key="6">
    <source>
        <dbReference type="EMBL" id="MSU05859.1"/>
    </source>
</evidence>
<keyword evidence="3" id="KW-0560">Oxidoreductase</keyword>
<gene>
    <name evidence="6" type="ORF">FYJ80_03570</name>
</gene>
<reference evidence="6 7" key="1">
    <citation type="submission" date="2019-08" db="EMBL/GenBank/DDBJ databases">
        <title>In-depth cultivation of the pig gut microbiome towards novel bacterial diversity and tailored functional studies.</title>
        <authorList>
            <person name="Wylensek D."/>
            <person name="Hitch T.C.A."/>
            <person name="Clavel T."/>
        </authorList>
    </citation>
    <scope>NUCLEOTIDE SEQUENCE [LARGE SCALE GENOMIC DNA]</scope>
    <source>
        <strain evidence="6 7">NM-380-WT-3C1</strain>
    </source>
</reference>
<evidence type="ECO:0000256" key="1">
    <source>
        <dbReference type="ARBA" id="ARBA00022714"/>
    </source>
</evidence>
<organism evidence="6 7">
    <name type="scientific">Bullifex porci</name>
    <dbReference type="NCBI Taxonomy" id="2606638"/>
    <lineage>
        <taxon>Bacteria</taxon>
        <taxon>Pseudomonadati</taxon>
        <taxon>Spirochaetota</taxon>
        <taxon>Spirochaetia</taxon>
        <taxon>Spirochaetales</taxon>
        <taxon>Spirochaetaceae</taxon>
        <taxon>Bullifex</taxon>
    </lineage>
</organism>
<evidence type="ECO:0000256" key="2">
    <source>
        <dbReference type="ARBA" id="ARBA00022723"/>
    </source>
</evidence>